<comment type="caution">
    <text evidence="1">The sequence shown here is derived from an EMBL/GenBank/DDBJ whole genome shotgun (WGS) entry which is preliminary data.</text>
</comment>
<dbReference type="Proteomes" id="UP001301958">
    <property type="component" value="Unassembled WGS sequence"/>
</dbReference>
<evidence type="ECO:0000313" key="2">
    <source>
        <dbReference type="Proteomes" id="UP001301958"/>
    </source>
</evidence>
<dbReference type="EMBL" id="MU865399">
    <property type="protein sequence ID" value="KAK4224212.1"/>
    <property type="molecule type" value="Genomic_DNA"/>
</dbReference>
<organism evidence="1 2">
    <name type="scientific">Podospora fimiseda</name>
    <dbReference type="NCBI Taxonomy" id="252190"/>
    <lineage>
        <taxon>Eukaryota</taxon>
        <taxon>Fungi</taxon>
        <taxon>Dikarya</taxon>
        <taxon>Ascomycota</taxon>
        <taxon>Pezizomycotina</taxon>
        <taxon>Sordariomycetes</taxon>
        <taxon>Sordariomycetidae</taxon>
        <taxon>Sordariales</taxon>
        <taxon>Podosporaceae</taxon>
        <taxon>Podospora</taxon>
    </lineage>
</organism>
<evidence type="ECO:0000313" key="1">
    <source>
        <dbReference type="EMBL" id="KAK4224212.1"/>
    </source>
</evidence>
<reference evidence="1" key="2">
    <citation type="submission" date="2023-05" db="EMBL/GenBank/DDBJ databases">
        <authorList>
            <consortium name="Lawrence Berkeley National Laboratory"/>
            <person name="Steindorff A."/>
            <person name="Hensen N."/>
            <person name="Bonometti L."/>
            <person name="Westerberg I."/>
            <person name="Brannstrom I.O."/>
            <person name="Guillou S."/>
            <person name="Cros-Aarteil S."/>
            <person name="Calhoun S."/>
            <person name="Haridas S."/>
            <person name="Kuo A."/>
            <person name="Mondo S."/>
            <person name="Pangilinan J."/>
            <person name="Riley R."/>
            <person name="Labutti K."/>
            <person name="Andreopoulos B."/>
            <person name="Lipzen A."/>
            <person name="Chen C."/>
            <person name="Yanf M."/>
            <person name="Daum C."/>
            <person name="Ng V."/>
            <person name="Clum A."/>
            <person name="Ohm R."/>
            <person name="Martin F."/>
            <person name="Silar P."/>
            <person name="Natvig D."/>
            <person name="Lalanne C."/>
            <person name="Gautier V."/>
            <person name="Ament-Velasquez S.L."/>
            <person name="Kruys A."/>
            <person name="Hutchinson M.I."/>
            <person name="Powell A.J."/>
            <person name="Barry K."/>
            <person name="Miller A.N."/>
            <person name="Grigoriev I.V."/>
            <person name="Debuchy R."/>
            <person name="Gladieux P."/>
            <person name="Thoren M.H."/>
            <person name="Johannesson H."/>
        </authorList>
    </citation>
    <scope>NUCLEOTIDE SEQUENCE</scope>
    <source>
        <strain evidence="1">CBS 990.96</strain>
    </source>
</reference>
<accession>A0AAN7BJ51</accession>
<protein>
    <submittedName>
        <fullName evidence="1">Uncharacterized protein</fullName>
    </submittedName>
</protein>
<name>A0AAN7BJ51_9PEZI</name>
<reference evidence="1" key="1">
    <citation type="journal article" date="2023" name="Mol. Phylogenet. Evol.">
        <title>Genome-scale phylogeny and comparative genomics of the fungal order Sordariales.</title>
        <authorList>
            <person name="Hensen N."/>
            <person name="Bonometti L."/>
            <person name="Westerberg I."/>
            <person name="Brannstrom I.O."/>
            <person name="Guillou S."/>
            <person name="Cros-Aarteil S."/>
            <person name="Calhoun S."/>
            <person name="Haridas S."/>
            <person name="Kuo A."/>
            <person name="Mondo S."/>
            <person name="Pangilinan J."/>
            <person name="Riley R."/>
            <person name="LaButti K."/>
            <person name="Andreopoulos B."/>
            <person name="Lipzen A."/>
            <person name="Chen C."/>
            <person name="Yan M."/>
            <person name="Daum C."/>
            <person name="Ng V."/>
            <person name="Clum A."/>
            <person name="Steindorff A."/>
            <person name="Ohm R.A."/>
            <person name="Martin F."/>
            <person name="Silar P."/>
            <person name="Natvig D.O."/>
            <person name="Lalanne C."/>
            <person name="Gautier V."/>
            <person name="Ament-Velasquez S.L."/>
            <person name="Kruys A."/>
            <person name="Hutchinson M.I."/>
            <person name="Powell A.J."/>
            <person name="Barry K."/>
            <person name="Miller A.N."/>
            <person name="Grigoriev I.V."/>
            <person name="Debuchy R."/>
            <person name="Gladieux P."/>
            <person name="Hiltunen Thoren M."/>
            <person name="Johannesson H."/>
        </authorList>
    </citation>
    <scope>NUCLEOTIDE SEQUENCE</scope>
    <source>
        <strain evidence="1">CBS 990.96</strain>
    </source>
</reference>
<sequence>MNGQPKSPSQGAVLLQKEILEKVKALNLPAASARKTEVLDRITQNLDASAFNNHNQEGIVEVKATFRAIQDSKKLWELEIIWDADNPVTSNKPNAQTPHYGYEIYKDGRRVAGPGHIFFAKDVILPHYRIKSAGLVERLDLKLSKRVPLGNGEMKAETHYYKLNAPI</sequence>
<keyword evidence="2" id="KW-1185">Reference proteome</keyword>
<proteinExistence type="predicted"/>
<gene>
    <name evidence="1" type="ORF">QBC38DRAFT_547824</name>
</gene>
<dbReference type="AlphaFoldDB" id="A0AAN7BJ51"/>